<dbReference type="Pfam" id="PF04264">
    <property type="entry name" value="YceI"/>
    <property type="match status" value="1"/>
</dbReference>
<comment type="caution">
    <text evidence="3">The sequence shown here is derived from an EMBL/GenBank/DDBJ whole genome shotgun (WGS) entry which is preliminary data.</text>
</comment>
<dbReference type="PATRIC" id="fig|1114963.3.peg.915"/>
<feature type="signal peptide" evidence="1">
    <location>
        <begin position="1"/>
        <end position="22"/>
    </location>
</feature>
<dbReference type="Proteomes" id="UP000052268">
    <property type="component" value="Unassembled WGS sequence"/>
</dbReference>
<reference evidence="3 4" key="1">
    <citation type="journal article" date="2015" name="G3 (Bethesda)">
        <title>Insights into Ongoing Evolution of the Hexachlorocyclohexane Catabolic Pathway from Comparative Genomics of Ten Sphingomonadaceae Strains.</title>
        <authorList>
            <person name="Pearce S.L."/>
            <person name="Oakeshott J.G."/>
            <person name="Pandey G."/>
        </authorList>
    </citation>
    <scope>NUCLEOTIDE SEQUENCE [LARGE SCALE GENOMIC DNA]</scope>
    <source>
        <strain evidence="3 4">LL02</strain>
    </source>
</reference>
<feature type="chain" id="PRO_5005291944" evidence="1">
    <location>
        <begin position="23"/>
        <end position="204"/>
    </location>
</feature>
<evidence type="ECO:0000256" key="1">
    <source>
        <dbReference type="SAM" id="SignalP"/>
    </source>
</evidence>
<feature type="domain" description="Lipid/polyisoprenoid-binding YceI-like" evidence="2">
    <location>
        <begin position="36"/>
        <end position="200"/>
    </location>
</feature>
<evidence type="ECO:0000259" key="2">
    <source>
        <dbReference type="SMART" id="SM00867"/>
    </source>
</evidence>
<evidence type="ECO:0000313" key="4">
    <source>
        <dbReference type="Proteomes" id="UP000052268"/>
    </source>
</evidence>
<accession>A0A0J7Y888</accession>
<keyword evidence="4" id="KW-1185">Reference proteome</keyword>
<dbReference type="SUPFAM" id="SSF101874">
    <property type="entry name" value="YceI-like"/>
    <property type="match status" value="1"/>
</dbReference>
<dbReference type="InterPro" id="IPR007372">
    <property type="entry name" value="Lipid/polyisoprenoid-bd_YceI"/>
</dbReference>
<keyword evidence="1" id="KW-0732">Signal</keyword>
<gene>
    <name evidence="3" type="ORF">V474_10045</name>
</gene>
<dbReference type="InterPro" id="IPR036761">
    <property type="entry name" value="TTHA0802/YceI-like_sf"/>
</dbReference>
<dbReference type="OrthoDB" id="9811006at2"/>
<dbReference type="AlphaFoldDB" id="A0A0J7Y888"/>
<dbReference type="SMART" id="SM00867">
    <property type="entry name" value="YceI"/>
    <property type="match status" value="1"/>
</dbReference>
<dbReference type="Gene3D" id="2.40.128.110">
    <property type="entry name" value="Lipid/polyisoprenoid-binding, YceI-like"/>
    <property type="match status" value="1"/>
</dbReference>
<proteinExistence type="predicted"/>
<dbReference type="PANTHER" id="PTHR34406">
    <property type="entry name" value="PROTEIN YCEI"/>
    <property type="match status" value="1"/>
</dbReference>
<organism evidence="3 4">
    <name type="scientific">Novosphingobium barchaimii LL02</name>
    <dbReference type="NCBI Taxonomy" id="1114963"/>
    <lineage>
        <taxon>Bacteria</taxon>
        <taxon>Pseudomonadati</taxon>
        <taxon>Pseudomonadota</taxon>
        <taxon>Alphaproteobacteria</taxon>
        <taxon>Sphingomonadales</taxon>
        <taxon>Sphingomonadaceae</taxon>
        <taxon>Novosphingobium</taxon>
    </lineage>
</organism>
<sequence length="204" mass="21448">MQRIFASAFVAASLVVAAPIVAQQANQNSAEVQAGNYALDSNHTLVRFSVVHFGISDFFGTLPGASGTLSVDPRNVASAKLDVSVPVATVSTTNKVLDAELVGDEWFDAAKFPTMRFVSTKVVKTGKSTADVTGNLTLHGVTKPVTLKATFKAGAVNPMNKAYTLGFNATGVIKRTEFGVSKYAPMVSDDTTIAITAAFEKQAK</sequence>
<dbReference type="PANTHER" id="PTHR34406:SF1">
    <property type="entry name" value="PROTEIN YCEI"/>
    <property type="match status" value="1"/>
</dbReference>
<protein>
    <submittedName>
        <fullName evidence="3">Polyisoprenoid-binding protein</fullName>
    </submittedName>
</protein>
<dbReference type="EMBL" id="JACU01000002">
    <property type="protein sequence ID" value="KMS59528.1"/>
    <property type="molecule type" value="Genomic_DNA"/>
</dbReference>
<evidence type="ECO:0000313" key="3">
    <source>
        <dbReference type="EMBL" id="KMS59528.1"/>
    </source>
</evidence>
<name>A0A0J7Y888_9SPHN</name>
<dbReference type="RefSeq" id="WP_059150281.1">
    <property type="nucleotide sequence ID" value="NZ_KQ130452.1"/>
</dbReference>